<comment type="similarity">
    <text evidence="1">Belongs to the phosphopentomutase family.</text>
</comment>
<evidence type="ECO:0000256" key="3">
    <source>
        <dbReference type="ARBA" id="ARBA00023211"/>
    </source>
</evidence>
<dbReference type="PANTHER" id="PTHR21110">
    <property type="entry name" value="PHOSPHOPENTOMUTASE"/>
    <property type="match status" value="1"/>
</dbReference>
<gene>
    <name evidence="6" type="ORF">ATZ33_06515</name>
    <name evidence="7" type="ORF">RV15_GL000410</name>
</gene>
<dbReference type="PIRSF" id="PIRSF001491">
    <property type="entry name" value="Ppentomutase"/>
    <property type="match status" value="1"/>
</dbReference>
<keyword evidence="8" id="KW-1185">Reference proteome</keyword>
<dbReference type="InterPro" id="IPR006124">
    <property type="entry name" value="Metalloenzyme"/>
</dbReference>
<proteinExistence type="inferred from homology"/>
<dbReference type="EMBL" id="JXLC01000011">
    <property type="protein sequence ID" value="OJG91743.1"/>
    <property type="molecule type" value="Genomic_DNA"/>
</dbReference>
<dbReference type="SUPFAM" id="SSF53649">
    <property type="entry name" value="Alkaline phosphatase-like"/>
    <property type="match status" value="1"/>
</dbReference>
<organism evidence="7 9">
    <name type="scientific">Enterococcus silesiacus</name>
    <dbReference type="NCBI Taxonomy" id="332949"/>
    <lineage>
        <taxon>Bacteria</taxon>
        <taxon>Bacillati</taxon>
        <taxon>Bacillota</taxon>
        <taxon>Bacilli</taxon>
        <taxon>Lactobacillales</taxon>
        <taxon>Enterococcaceae</taxon>
        <taxon>Enterococcus</taxon>
    </lineage>
</organism>
<keyword evidence="4" id="KW-0413">Isomerase</keyword>
<protein>
    <submittedName>
        <fullName evidence="6">Mutase</fullName>
    </submittedName>
</protein>
<evidence type="ECO:0000256" key="2">
    <source>
        <dbReference type="ARBA" id="ARBA00022723"/>
    </source>
</evidence>
<dbReference type="EMBL" id="CP013614">
    <property type="protein sequence ID" value="ALS01032.1"/>
    <property type="molecule type" value="Genomic_DNA"/>
</dbReference>
<dbReference type="PANTHER" id="PTHR21110:SF0">
    <property type="entry name" value="PHOSPHOPENTOMUTASE"/>
    <property type="match status" value="1"/>
</dbReference>
<dbReference type="InterPro" id="IPR017850">
    <property type="entry name" value="Alkaline_phosphatase_core_sf"/>
</dbReference>
<dbReference type="Proteomes" id="UP000183039">
    <property type="component" value="Unassembled WGS sequence"/>
</dbReference>
<dbReference type="GO" id="GO:0043094">
    <property type="term" value="P:metabolic compound salvage"/>
    <property type="evidence" value="ECO:0007669"/>
    <property type="project" value="InterPro"/>
</dbReference>
<reference evidence="7 9" key="1">
    <citation type="submission" date="2014-12" db="EMBL/GenBank/DDBJ databases">
        <title>Draft genome sequences of 29 type strains of Enterococci.</title>
        <authorList>
            <person name="Zhong Z."/>
            <person name="Sun Z."/>
            <person name="Liu W."/>
            <person name="Zhang W."/>
            <person name="Zhang H."/>
        </authorList>
    </citation>
    <scope>NUCLEOTIDE SEQUENCE [LARGE SCALE GENOMIC DNA]</scope>
    <source>
        <strain evidence="7 9">DSM 22801</strain>
    </source>
</reference>
<evidence type="ECO:0000256" key="1">
    <source>
        <dbReference type="ARBA" id="ARBA00010373"/>
    </source>
</evidence>
<dbReference type="AlphaFoldDB" id="A0A0S3K9W8"/>
<sequence length="403" mass="43955">MSRFIINVLDSFGVGAMNDVPLVRPADNGSNTAKHIIEKVPTIAIPTLEKLGLMNILEFETEQLQFSPEANYGKANLTHHGADSFLGHQEISGTTPKDPLNQAFNQVIDEVAEHLMAKGYQVRYVGARDEPKILVVNEVATVGDNLETDLGQVFNVSAALDDMSFEEVTALGKAVREVVKVSRVITFGGHGIHLTDLLAARTVIGTFAGVDAPKSGVYINDYHVIHLGYGIDPNVQIPTILDQARIPVALFGKAADIIQTSNDKLFPGVDTEELYDQLIAEVKATENGLFFINIQETDLAGHAENVERYADRLEVSDKKLAELIPLLKQDDVLIVMADHGNDPTIGHSQHTREFVPLLVYSPGIVGKVIGERETMADVAATAAEFFDVRMPQNGQSFLHKLKG</sequence>
<accession>A0A0S3K9W8</accession>
<evidence type="ECO:0000256" key="4">
    <source>
        <dbReference type="ARBA" id="ARBA00023235"/>
    </source>
</evidence>
<dbReference type="Gene3D" id="3.40.720.10">
    <property type="entry name" value="Alkaline Phosphatase, subunit A"/>
    <property type="match status" value="1"/>
</dbReference>
<dbReference type="GO" id="GO:0008973">
    <property type="term" value="F:phosphopentomutase activity"/>
    <property type="evidence" value="ECO:0007669"/>
    <property type="project" value="InterPro"/>
</dbReference>
<dbReference type="RefSeq" id="WP_071877744.1">
    <property type="nucleotide sequence ID" value="NZ_JXLC01000011.1"/>
</dbReference>
<evidence type="ECO:0000313" key="8">
    <source>
        <dbReference type="Proteomes" id="UP000065511"/>
    </source>
</evidence>
<evidence type="ECO:0000313" key="6">
    <source>
        <dbReference type="EMBL" id="ALS01032.1"/>
    </source>
</evidence>
<dbReference type="NCBIfam" id="NF009049">
    <property type="entry name" value="PRK12383.1"/>
    <property type="match status" value="1"/>
</dbReference>
<dbReference type="Pfam" id="PF01676">
    <property type="entry name" value="Metalloenzyme"/>
    <property type="match status" value="1"/>
</dbReference>
<dbReference type="CDD" id="cd16009">
    <property type="entry name" value="PPM"/>
    <property type="match status" value="1"/>
</dbReference>
<feature type="domain" description="Metalloenzyme" evidence="5">
    <location>
        <begin position="3"/>
        <end position="388"/>
    </location>
</feature>
<evidence type="ECO:0000313" key="7">
    <source>
        <dbReference type="EMBL" id="OJG91743.1"/>
    </source>
</evidence>
<dbReference type="GO" id="GO:0009117">
    <property type="term" value="P:nucleotide metabolic process"/>
    <property type="evidence" value="ECO:0007669"/>
    <property type="project" value="InterPro"/>
</dbReference>
<dbReference type="KEGG" id="ess:ATZ33_06515"/>
<dbReference type="InterPro" id="IPR024052">
    <property type="entry name" value="Phosphopentomutase_DeoB_cap_sf"/>
</dbReference>
<dbReference type="OrthoDB" id="9769930at2"/>
<dbReference type="Gene3D" id="3.30.70.1250">
    <property type="entry name" value="Phosphopentomutase"/>
    <property type="match status" value="1"/>
</dbReference>
<dbReference type="Proteomes" id="UP000065511">
    <property type="component" value="Chromosome"/>
</dbReference>
<reference evidence="6 8" key="2">
    <citation type="submission" date="2015-12" db="EMBL/GenBank/DDBJ databases">
        <authorList>
            <person name="Lauer A."/>
            <person name="Humrighouse B."/>
            <person name="Loparev V."/>
            <person name="Shewmaker P.L."/>
            <person name="Whitney A.M."/>
            <person name="McLaughlin R.W."/>
        </authorList>
    </citation>
    <scope>NUCLEOTIDE SEQUENCE [LARGE SCALE GENOMIC DNA]</scope>
    <source>
        <strain evidence="6 8">LMG 23085</strain>
    </source>
</reference>
<name>A0A0S3K9W8_9ENTE</name>
<evidence type="ECO:0000313" key="9">
    <source>
        <dbReference type="Proteomes" id="UP000183039"/>
    </source>
</evidence>
<keyword evidence="2" id="KW-0479">Metal-binding</keyword>
<dbReference type="InterPro" id="IPR010045">
    <property type="entry name" value="DeoB"/>
</dbReference>
<dbReference type="GO" id="GO:0000287">
    <property type="term" value="F:magnesium ion binding"/>
    <property type="evidence" value="ECO:0007669"/>
    <property type="project" value="InterPro"/>
</dbReference>
<dbReference type="GO" id="GO:0005829">
    <property type="term" value="C:cytosol"/>
    <property type="evidence" value="ECO:0007669"/>
    <property type="project" value="TreeGrafter"/>
</dbReference>
<keyword evidence="3" id="KW-0464">Manganese</keyword>
<evidence type="ECO:0000259" key="5">
    <source>
        <dbReference type="Pfam" id="PF01676"/>
    </source>
</evidence>